<evidence type="ECO:0000313" key="4">
    <source>
        <dbReference type="EMBL" id="MDT9591790.1"/>
    </source>
</evidence>
<dbReference type="InterPro" id="IPR023365">
    <property type="entry name" value="Sortase_dom-sf"/>
</dbReference>
<dbReference type="RefSeq" id="WP_315730823.1">
    <property type="nucleotide sequence ID" value="NZ_JAVYII010000001.1"/>
</dbReference>
<feature type="signal peptide" evidence="3">
    <location>
        <begin position="1"/>
        <end position="24"/>
    </location>
</feature>
<dbReference type="InterPro" id="IPR005754">
    <property type="entry name" value="Sortase"/>
</dbReference>
<gene>
    <name evidence="4" type="ORF">RDV89_01830</name>
</gene>
<evidence type="ECO:0000256" key="2">
    <source>
        <dbReference type="SAM" id="MobiDB-lite"/>
    </source>
</evidence>
<proteinExistence type="predicted"/>
<protein>
    <submittedName>
        <fullName evidence="4">Class F sortase</fullName>
    </submittedName>
</protein>
<dbReference type="PROSITE" id="PS51257">
    <property type="entry name" value="PROKAR_LIPOPROTEIN"/>
    <property type="match status" value="1"/>
</dbReference>
<dbReference type="InterPro" id="IPR042001">
    <property type="entry name" value="Sortase_F"/>
</dbReference>
<keyword evidence="3" id="KW-0732">Signal</keyword>
<reference evidence="4 5" key="1">
    <citation type="submission" date="2023-08" db="EMBL/GenBank/DDBJ databases">
        <title>Nocardioides seae sp. nov., a bacterium isolated from a soil.</title>
        <authorList>
            <person name="Wang X."/>
        </authorList>
    </citation>
    <scope>NUCLEOTIDE SEQUENCE [LARGE SCALE GENOMIC DNA]</scope>
    <source>
        <strain evidence="4 5">YZH12</strain>
    </source>
</reference>
<sequence length="216" mass="21669">MTRPASRRRRRAAAVAVVAAVLLAGCGGGGGDSGDGAAGSDDAPAPTSSGSAAPGVTAESSDGTPEGTGDGDEPVRVEIPAIGVDEAPIDLGTAANGELEVPEDPDRVGWFTGGGRPGGRGPTVVVGHLDAVDGPAVFADLPDLVAGDEVVVTTADGTAVRYVVDRTEDVPQDEFPTTAVFGATPDDQLRLITCTGPYDRAIGRYTENRVVYASPA</sequence>
<name>A0ABU3PRD8_9ACTN</name>
<evidence type="ECO:0000256" key="1">
    <source>
        <dbReference type="ARBA" id="ARBA00022801"/>
    </source>
</evidence>
<dbReference type="Gene3D" id="2.40.260.10">
    <property type="entry name" value="Sortase"/>
    <property type="match status" value="1"/>
</dbReference>
<evidence type="ECO:0000256" key="3">
    <source>
        <dbReference type="SAM" id="SignalP"/>
    </source>
</evidence>
<feature type="compositionally biased region" description="Gly residues" evidence="2">
    <location>
        <begin position="26"/>
        <end position="37"/>
    </location>
</feature>
<keyword evidence="1" id="KW-0378">Hydrolase</keyword>
<dbReference type="CDD" id="cd05829">
    <property type="entry name" value="Sortase_F"/>
    <property type="match status" value="1"/>
</dbReference>
<organism evidence="4 5">
    <name type="scientific">Nocardioides imazamoxiresistens</name>
    <dbReference type="NCBI Taxonomy" id="3231893"/>
    <lineage>
        <taxon>Bacteria</taxon>
        <taxon>Bacillati</taxon>
        <taxon>Actinomycetota</taxon>
        <taxon>Actinomycetes</taxon>
        <taxon>Propionibacteriales</taxon>
        <taxon>Nocardioidaceae</taxon>
        <taxon>Nocardioides</taxon>
    </lineage>
</organism>
<feature type="compositionally biased region" description="Low complexity" evidence="2">
    <location>
        <begin position="38"/>
        <end position="67"/>
    </location>
</feature>
<dbReference type="EMBL" id="JAVYII010000001">
    <property type="protein sequence ID" value="MDT9591790.1"/>
    <property type="molecule type" value="Genomic_DNA"/>
</dbReference>
<feature type="region of interest" description="Disordered" evidence="2">
    <location>
        <begin position="26"/>
        <end position="75"/>
    </location>
</feature>
<comment type="caution">
    <text evidence="4">The sequence shown here is derived from an EMBL/GenBank/DDBJ whole genome shotgun (WGS) entry which is preliminary data.</text>
</comment>
<feature type="chain" id="PRO_5045646852" evidence="3">
    <location>
        <begin position="25"/>
        <end position="216"/>
    </location>
</feature>
<accession>A0ABU3PRD8</accession>
<dbReference type="Proteomes" id="UP001268542">
    <property type="component" value="Unassembled WGS sequence"/>
</dbReference>
<evidence type="ECO:0000313" key="5">
    <source>
        <dbReference type="Proteomes" id="UP001268542"/>
    </source>
</evidence>
<dbReference type="Pfam" id="PF04203">
    <property type="entry name" value="Sortase"/>
    <property type="match status" value="1"/>
</dbReference>
<keyword evidence="5" id="KW-1185">Reference proteome</keyword>
<dbReference type="SUPFAM" id="SSF63817">
    <property type="entry name" value="Sortase"/>
    <property type="match status" value="1"/>
</dbReference>